<comment type="caution">
    <text evidence="2">The sequence shown here is derived from an EMBL/GenBank/DDBJ whole genome shotgun (WGS) entry which is preliminary data.</text>
</comment>
<feature type="compositionally biased region" description="Polar residues" evidence="1">
    <location>
        <begin position="1"/>
        <end position="11"/>
    </location>
</feature>
<organism evidence="2 3">
    <name type="scientific">Ceratodon purpureus</name>
    <name type="common">Fire moss</name>
    <name type="synonym">Dicranum purpureum</name>
    <dbReference type="NCBI Taxonomy" id="3225"/>
    <lineage>
        <taxon>Eukaryota</taxon>
        <taxon>Viridiplantae</taxon>
        <taxon>Streptophyta</taxon>
        <taxon>Embryophyta</taxon>
        <taxon>Bryophyta</taxon>
        <taxon>Bryophytina</taxon>
        <taxon>Bryopsida</taxon>
        <taxon>Dicranidae</taxon>
        <taxon>Pseudoditrichales</taxon>
        <taxon>Ditrichaceae</taxon>
        <taxon>Ceratodon</taxon>
    </lineage>
</organism>
<feature type="region of interest" description="Disordered" evidence="1">
    <location>
        <begin position="1"/>
        <end position="25"/>
    </location>
</feature>
<evidence type="ECO:0000313" key="3">
    <source>
        <dbReference type="Proteomes" id="UP000822688"/>
    </source>
</evidence>
<reference evidence="2" key="1">
    <citation type="submission" date="2020-06" db="EMBL/GenBank/DDBJ databases">
        <title>WGS assembly of Ceratodon purpureus strain R40.</title>
        <authorList>
            <person name="Carey S.B."/>
            <person name="Jenkins J."/>
            <person name="Shu S."/>
            <person name="Lovell J.T."/>
            <person name="Sreedasyam A."/>
            <person name="Maumus F."/>
            <person name="Tiley G.P."/>
            <person name="Fernandez-Pozo N."/>
            <person name="Barry K."/>
            <person name="Chen C."/>
            <person name="Wang M."/>
            <person name="Lipzen A."/>
            <person name="Daum C."/>
            <person name="Saski C.A."/>
            <person name="Payton A.C."/>
            <person name="Mcbreen J.C."/>
            <person name="Conrad R.E."/>
            <person name="Kollar L.M."/>
            <person name="Olsson S."/>
            <person name="Huttunen S."/>
            <person name="Landis J.B."/>
            <person name="Wickett N.J."/>
            <person name="Johnson M.G."/>
            <person name="Rensing S.A."/>
            <person name="Grimwood J."/>
            <person name="Schmutz J."/>
            <person name="Mcdaniel S.F."/>
        </authorList>
    </citation>
    <scope>NUCLEOTIDE SEQUENCE</scope>
    <source>
        <strain evidence="2">R40</strain>
    </source>
</reference>
<accession>A0A8T0I322</accession>
<dbReference type="AlphaFoldDB" id="A0A8T0I322"/>
<protein>
    <submittedName>
        <fullName evidence="2">Uncharacterized protein</fullName>
    </submittedName>
</protein>
<dbReference type="Proteomes" id="UP000822688">
    <property type="component" value="Chromosome 5"/>
</dbReference>
<proteinExistence type="predicted"/>
<name>A0A8T0I322_CERPU</name>
<evidence type="ECO:0000256" key="1">
    <source>
        <dbReference type="SAM" id="MobiDB-lite"/>
    </source>
</evidence>
<keyword evidence="3" id="KW-1185">Reference proteome</keyword>
<sequence>MSISKTISAISQPPHFPNQMLSENLPPKKRFTTAPQTRSASNLRFDCADDCAPTLHRFTFHGKLDTHRHKLNPQHRPHVTWVQVPHQLRYLGVQNMLSWQCRRALSASQRSGLNGLVTYHVASTTRDSAALV</sequence>
<evidence type="ECO:0000313" key="2">
    <source>
        <dbReference type="EMBL" id="KAG0577345.1"/>
    </source>
</evidence>
<dbReference type="EMBL" id="CM026425">
    <property type="protein sequence ID" value="KAG0577345.1"/>
    <property type="molecule type" value="Genomic_DNA"/>
</dbReference>
<gene>
    <name evidence="2" type="ORF">KC19_5G149400</name>
</gene>